<sequence>MSYSRWQRLNPANSLFGRIFLWFWISAIIIVITTLLASRHLSEQLRYSQADAGQIKLLQETGARLNSLFHRGSGEVLPLPALLRRLGTRGQTDLLLLSVSEQRFISSFPLPRRFELKPFLLLSEQQGMLQLDSLHWQFTGPLPLTLNDQNFLLFAGKMQPPDLLMRIREMPYVLIAILLCLSGALCFGFAWSISRPIGKLIQATRAMAGGDLASRVDYAAQRRDEVGELGREFNDMAARLQAMVESQKRILADISHELRSPLARLQVAIGIAYQREQQPIPELKRIEKEANRIDTMLGQILALAKMDAAQQVIELQAMQLETVLDPLCEDISFEAKEKGTHFTCDFPRGLVIEADHRLLHSALENVLRNALRYARSEVSLQCNQAHGILSLTVIDDGPGLAEKDLRAVFRPFYRASAARNRETGGTGLGLAIASAAMAAHKGDIGAENRVPSGLRVTLKLPLLIADRPPVS</sequence>
<comment type="caution">
    <text evidence="17">The sequence shown here is derived from an EMBL/GenBank/DDBJ whole genome shotgun (WGS) entry which is preliminary data.</text>
</comment>
<feature type="domain" description="Histidine kinase" evidence="15">
    <location>
        <begin position="253"/>
        <end position="464"/>
    </location>
</feature>
<dbReference type="SMART" id="SM00388">
    <property type="entry name" value="HisKA"/>
    <property type="match status" value="1"/>
</dbReference>
<evidence type="ECO:0000256" key="1">
    <source>
        <dbReference type="ARBA" id="ARBA00000085"/>
    </source>
</evidence>
<evidence type="ECO:0000259" key="16">
    <source>
        <dbReference type="PROSITE" id="PS50885"/>
    </source>
</evidence>
<dbReference type="SMART" id="SM00387">
    <property type="entry name" value="HATPase_c"/>
    <property type="match status" value="1"/>
</dbReference>
<evidence type="ECO:0000256" key="8">
    <source>
        <dbReference type="ARBA" id="ARBA00022741"/>
    </source>
</evidence>
<name>A0ABS7XCY9_9GAMM</name>
<evidence type="ECO:0000256" key="14">
    <source>
        <dbReference type="SAM" id="Phobius"/>
    </source>
</evidence>
<dbReference type="Gene3D" id="6.10.340.10">
    <property type="match status" value="1"/>
</dbReference>
<dbReference type="SUPFAM" id="SSF47384">
    <property type="entry name" value="Homodimeric domain of signal transducing histidine kinase"/>
    <property type="match status" value="1"/>
</dbReference>
<evidence type="ECO:0000256" key="9">
    <source>
        <dbReference type="ARBA" id="ARBA00022777"/>
    </source>
</evidence>
<dbReference type="InterPro" id="IPR050398">
    <property type="entry name" value="HssS/ArlS-like"/>
</dbReference>
<keyword evidence="9" id="KW-0418">Kinase</keyword>
<dbReference type="EC" id="2.7.13.3" evidence="3"/>
<dbReference type="EMBL" id="JAERPS020000006">
    <property type="protein sequence ID" value="MBZ9613040.1"/>
    <property type="molecule type" value="Genomic_DNA"/>
</dbReference>
<accession>A0ABS7XCY9</accession>
<dbReference type="Gene3D" id="3.30.565.10">
    <property type="entry name" value="Histidine kinase-like ATPase, C-terminal domain"/>
    <property type="match status" value="1"/>
</dbReference>
<keyword evidence="7 14" id="KW-0812">Transmembrane</keyword>
<dbReference type="RefSeq" id="WP_205311750.1">
    <property type="nucleotide sequence ID" value="NZ_JAERPS020000006.1"/>
</dbReference>
<dbReference type="CDD" id="cd00082">
    <property type="entry name" value="HisKA"/>
    <property type="match status" value="1"/>
</dbReference>
<evidence type="ECO:0000256" key="13">
    <source>
        <dbReference type="ARBA" id="ARBA00023136"/>
    </source>
</evidence>
<dbReference type="SUPFAM" id="SSF158472">
    <property type="entry name" value="HAMP domain-like"/>
    <property type="match status" value="1"/>
</dbReference>
<dbReference type="PANTHER" id="PTHR45528">
    <property type="entry name" value="SENSOR HISTIDINE KINASE CPXA"/>
    <property type="match status" value="1"/>
</dbReference>
<evidence type="ECO:0000256" key="2">
    <source>
        <dbReference type="ARBA" id="ARBA00004651"/>
    </source>
</evidence>
<evidence type="ECO:0000256" key="4">
    <source>
        <dbReference type="ARBA" id="ARBA00022475"/>
    </source>
</evidence>
<evidence type="ECO:0000256" key="11">
    <source>
        <dbReference type="ARBA" id="ARBA00022989"/>
    </source>
</evidence>
<dbReference type="InterPro" id="IPR003661">
    <property type="entry name" value="HisK_dim/P_dom"/>
</dbReference>
<keyword evidence="10" id="KW-0067">ATP-binding</keyword>
<keyword evidence="5" id="KW-0597">Phosphoprotein</keyword>
<keyword evidence="18" id="KW-1185">Reference proteome</keyword>
<dbReference type="Gene3D" id="1.10.287.130">
    <property type="match status" value="1"/>
</dbReference>
<dbReference type="SMART" id="SM00304">
    <property type="entry name" value="HAMP"/>
    <property type="match status" value="1"/>
</dbReference>
<evidence type="ECO:0000313" key="18">
    <source>
        <dbReference type="Proteomes" id="UP000663814"/>
    </source>
</evidence>
<evidence type="ECO:0000259" key="15">
    <source>
        <dbReference type="PROSITE" id="PS50109"/>
    </source>
</evidence>
<dbReference type="InterPro" id="IPR003594">
    <property type="entry name" value="HATPase_dom"/>
</dbReference>
<evidence type="ECO:0000256" key="3">
    <source>
        <dbReference type="ARBA" id="ARBA00012438"/>
    </source>
</evidence>
<dbReference type="CDD" id="cd06225">
    <property type="entry name" value="HAMP"/>
    <property type="match status" value="1"/>
</dbReference>
<dbReference type="PROSITE" id="PS50109">
    <property type="entry name" value="HIS_KIN"/>
    <property type="match status" value="1"/>
</dbReference>
<keyword evidence="12" id="KW-0902">Two-component regulatory system</keyword>
<protein>
    <recommendedName>
        <fullName evidence="3">histidine kinase</fullName>
        <ecNumber evidence="3">2.7.13.3</ecNumber>
    </recommendedName>
</protein>
<gene>
    <name evidence="17" type="ORF">I4W93_015735</name>
</gene>
<dbReference type="InterPro" id="IPR004358">
    <property type="entry name" value="Sig_transdc_His_kin-like_C"/>
</dbReference>
<feature type="transmembrane region" description="Helical" evidence="14">
    <location>
        <begin position="20"/>
        <end position="38"/>
    </location>
</feature>
<keyword evidence="13 14" id="KW-0472">Membrane</keyword>
<dbReference type="PANTHER" id="PTHR45528:SF1">
    <property type="entry name" value="SENSOR HISTIDINE KINASE CPXA"/>
    <property type="match status" value="1"/>
</dbReference>
<keyword evidence="8" id="KW-0547">Nucleotide-binding</keyword>
<evidence type="ECO:0000256" key="7">
    <source>
        <dbReference type="ARBA" id="ARBA00022692"/>
    </source>
</evidence>
<comment type="catalytic activity">
    <reaction evidence="1">
        <text>ATP + protein L-histidine = ADP + protein N-phospho-L-histidine.</text>
        <dbReference type="EC" id="2.7.13.3"/>
    </reaction>
</comment>
<dbReference type="PROSITE" id="PS50885">
    <property type="entry name" value="HAMP"/>
    <property type="match status" value="1"/>
</dbReference>
<keyword evidence="6" id="KW-0808">Transferase</keyword>
<organism evidence="17 18">
    <name type="scientific">Rheinheimera maricola</name>
    <dbReference type="NCBI Taxonomy" id="2793282"/>
    <lineage>
        <taxon>Bacteria</taxon>
        <taxon>Pseudomonadati</taxon>
        <taxon>Pseudomonadota</taxon>
        <taxon>Gammaproteobacteria</taxon>
        <taxon>Chromatiales</taxon>
        <taxon>Chromatiaceae</taxon>
        <taxon>Rheinheimera</taxon>
    </lineage>
</organism>
<evidence type="ECO:0000313" key="17">
    <source>
        <dbReference type="EMBL" id="MBZ9613040.1"/>
    </source>
</evidence>
<evidence type="ECO:0000256" key="6">
    <source>
        <dbReference type="ARBA" id="ARBA00022679"/>
    </source>
</evidence>
<keyword evidence="4" id="KW-1003">Cell membrane</keyword>
<evidence type="ECO:0000256" key="12">
    <source>
        <dbReference type="ARBA" id="ARBA00023012"/>
    </source>
</evidence>
<evidence type="ECO:0000256" key="5">
    <source>
        <dbReference type="ARBA" id="ARBA00022553"/>
    </source>
</evidence>
<dbReference type="Proteomes" id="UP000663814">
    <property type="component" value="Unassembled WGS sequence"/>
</dbReference>
<dbReference type="Pfam" id="PF02518">
    <property type="entry name" value="HATPase_c"/>
    <property type="match status" value="1"/>
</dbReference>
<dbReference type="InterPro" id="IPR005467">
    <property type="entry name" value="His_kinase_dom"/>
</dbReference>
<keyword evidence="11 14" id="KW-1133">Transmembrane helix</keyword>
<feature type="domain" description="HAMP" evidence="16">
    <location>
        <begin position="191"/>
        <end position="245"/>
    </location>
</feature>
<dbReference type="Pfam" id="PF00672">
    <property type="entry name" value="HAMP"/>
    <property type="match status" value="1"/>
</dbReference>
<dbReference type="InterPro" id="IPR036097">
    <property type="entry name" value="HisK_dim/P_sf"/>
</dbReference>
<dbReference type="Pfam" id="PF00512">
    <property type="entry name" value="HisKA"/>
    <property type="match status" value="1"/>
</dbReference>
<dbReference type="InterPro" id="IPR036890">
    <property type="entry name" value="HATPase_C_sf"/>
</dbReference>
<evidence type="ECO:0000256" key="10">
    <source>
        <dbReference type="ARBA" id="ARBA00022840"/>
    </source>
</evidence>
<proteinExistence type="predicted"/>
<comment type="subcellular location">
    <subcellularLocation>
        <location evidence="2">Cell membrane</location>
        <topology evidence="2">Multi-pass membrane protein</topology>
    </subcellularLocation>
</comment>
<dbReference type="PRINTS" id="PR00344">
    <property type="entry name" value="BCTRLSENSOR"/>
</dbReference>
<dbReference type="SUPFAM" id="SSF55874">
    <property type="entry name" value="ATPase domain of HSP90 chaperone/DNA topoisomerase II/histidine kinase"/>
    <property type="match status" value="1"/>
</dbReference>
<reference evidence="17 18" key="1">
    <citation type="submission" date="2021-08" db="EMBL/GenBank/DDBJ databases">
        <title>Rheinheimera aquimaris sp. nov., isolated from seawater of the East Sea in Korea.</title>
        <authorList>
            <person name="Kim K.H."/>
            <person name="Wenting R."/>
            <person name="Kim K.R."/>
            <person name="Jeon C.O."/>
        </authorList>
    </citation>
    <scope>NUCLEOTIDE SEQUENCE [LARGE SCALE GENOMIC DNA]</scope>
    <source>
        <strain evidence="17 18">MA-13</strain>
    </source>
</reference>
<feature type="transmembrane region" description="Helical" evidence="14">
    <location>
        <begin position="172"/>
        <end position="193"/>
    </location>
</feature>
<dbReference type="InterPro" id="IPR003660">
    <property type="entry name" value="HAMP_dom"/>
</dbReference>